<evidence type="ECO:0000256" key="8">
    <source>
        <dbReference type="SAM" id="MobiDB-lite"/>
    </source>
</evidence>
<dbReference type="SUPFAM" id="SSF81822">
    <property type="entry name" value="RuBisCo LSMT C-terminal, substrate-binding domain"/>
    <property type="match status" value="1"/>
</dbReference>
<dbReference type="Gene3D" id="3.90.1420.10">
    <property type="entry name" value="Rubisco LSMT, substrate-binding domain"/>
    <property type="match status" value="1"/>
</dbReference>
<comment type="catalytic activity">
    <reaction evidence="7">
        <text>L-histidyl-[protein] + S-adenosyl-L-methionine = N(tele)-methyl-L-histidyl-[protein] + S-adenosyl-L-homocysteine + H(+)</text>
        <dbReference type="Rhea" id="RHEA:19369"/>
        <dbReference type="Rhea" id="RHEA-COMP:9745"/>
        <dbReference type="Rhea" id="RHEA-COMP:11600"/>
        <dbReference type="ChEBI" id="CHEBI:15378"/>
        <dbReference type="ChEBI" id="CHEBI:16367"/>
        <dbReference type="ChEBI" id="CHEBI:29979"/>
        <dbReference type="ChEBI" id="CHEBI:57856"/>
        <dbReference type="ChEBI" id="CHEBI:59789"/>
        <dbReference type="EC" id="2.1.1.85"/>
    </reaction>
</comment>
<dbReference type="CDD" id="cd19176">
    <property type="entry name" value="SET_SETD3"/>
    <property type="match status" value="1"/>
</dbReference>
<sequence>MGRKTKKNTKGNQASNSPTQGASSSKSSVAVSISELSKSSKRDLSELINNLLEICSKPLEFRTKELEDYPDIYNLVDKIQQIQSVLSLPEHNRHQDFPVFIKWLNDNGVSTTAVEIVEFEGYGFGLKAAQDFKEGDRLLCIPRKLMMTVDTANESALGPLIAEDKILQVMPNVTLALHLLNERFSKQSFWKPYIDILPSQYSTPLYWKPVDLQHLKGSPVQDDAVNQYRNIARQYAYFYRLLQKNPLANTLPLKDNFTYENYRWAVSSVMTRQNQIPARDGSRSTLGLIPLWDMCNHTNGVYTSDYSAEDDACECFCLKDFSVDQQVFIFYGPRSNGEFLVHNGFVYPENEHDRLCFKLGISKDDPLYALKSEVLEKLNIAPSRSFYLHKGRFPVDGDLLSFLRVFSMDEVTLKEGYIDGSTSSPENLDNLKNEDQIVNKENENKVWSFLQTRAQLLIKAYTCSLEEDESLLQQADVCNASKMAAQLRIGERQILQNMINYAEQKKDELTSASN</sequence>
<name>A0A0B7BBI2_9EUPU</name>
<evidence type="ECO:0000256" key="7">
    <source>
        <dbReference type="PROSITE-ProRule" id="PRU00898"/>
    </source>
</evidence>
<evidence type="ECO:0000256" key="5">
    <source>
        <dbReference type="ARBA" id="ARBA00022691"/>
    </source>
</evidence>
<protein>
    <recommendedName>
        <fullName evidence="7">protein-histidine N-methyltransferase</fullName>
        <ecNumber evidence="7">2.1.1.85</ecNumber>
    </recommendedName>
</protein>
<evidence type="ECO:0000256" key="4">
    <source>
        <dbReference type="ARBA" id="ARBA00022679"/>
    </source>
</evidence>
<dbReference type="EMBL" id="HACG01042786">
    <property type="protein sequence ID" value="CEK89651.1"/>
    <property type="molecule type" value="Transcribed_RNA"/>
</dbReference>
<dbReference type="PANTHER" id="PTHR13271">
    <property type="entry name" value="UNCHARACTERIZED PUTATIVE METHYLTRANSFERASE"/>
    <property type="match status" value="1"/>
</dbReference>
<dbReference type="InterPro" id="IPR036464">
    <property type="entry name" value="Rubisco_LSMT_subst-bd_sf"/>
</dbReference>
<evidence type="ECO:0000313" key="11">
    <source>
        <dbReference type="EMBL" id="CEK89653.1"/>
    </source>
</evidence>
<dbReference type="Pfam" id="PF00856">
    <property type="entry name" value="SET"/>
    <property type="match status" value="1"/>
</dbReference>
<dbReference type="PANTHER" id="PTHR13271:SF47">
    <property type="entry name" value="ACTIN-HISTIDINE N-METHYLTRANSFERASE"/>
    <property type="match status" value="1"/>
</dbReference>
<keyword evidence="6" id="KW-0009">Actin-binding</keyword>
<comment type="similarity">
    <text evidence="7">Belongs to the class V-like SAM-binding methyltransferase superfamily. SETD3 actin-histidine methyltransferase family.</text>
</comment>
<dbReference type="InterPro" id="IPR025785">
    <property type="entry name" value="SETD3"/>
</dbReference>
<dbReference type="AlphaFoldDB" id="A0A0B7BBI2"/>
<dbReference type="InterPro" id="IPR046341">
    <property type="entry name" value="SET_dom_sf"/>
</dbReference>
<dbReference type="InterPro" id="IPR044428">
    <property type="entry name" value="SETD3_SET"/>
</dbReference>
<reference evidence="10" key="1">
    <citation type="submission" date="2014-12" db="EMBL/GenBank/DDBJ databases">
        <title>Insight into the proteome of Arion vulgaris.</title>
        <authorList>
            <person name="Aradska J."/>
            <person name="Bulat T."/>
            <person name="Smidak R."/>
            <person name="Sarate P."/>
            <person name="Gangsoo J."/>
            <person name="Sialana F."/>
            <person name="Bilban M."/>
            <person name="Lubec G."/>
        </authorList>
    </citation>
    <scope>NUCLEOTIDE SEQUENCE</scope>
    <source>
        <tissue evidence="10">Skin</tissue>
    </source>
</reference>
<keyword evidence="4 7" id="KW-0808">Transferase</keyword>
<evidence type="ECO:0000256" key="1">
    <source>
        <dbReference type="ARBA" id="ARBA00004496"/>
    </source>
</evidence>
<dbReference type="Gene3D" id="3.90.1410.10">
    <property type="entry name" value="set domain protein methyltransferase, domain 1"/>
    <property type="match status" value="1"/>
</dbReference>
<evidence type="ECO:0000256" key="2">
    <source>
        <dbReference type="ARBA" id="ARBA00022490"/>
    </source>
</evidence>
<dbReference type="EC" id="2.1.1.85" evidence="7"/>
<proteinExistence type="inferred from homology"/>
<comment type="subcellular location">
    <subcellularLocation>
        <location evidence="1">Cytoplasm</location>
    </subcellularLocation>
</comment>
<organism evidence="10">
    <name type="scientific">Arion vulgaris</name>
    <dbReference type="NCBI Taxonomy" id="1028688"/>
    <lineage>
        <taxon>Eukaryota</taxon>
        <taxon>Metazoa</taxon>
        <taxon>Spiralia</taxon>
        <taxon>Lophotrochozoa</taxon>
        <taxon>Mollusca</taxon>
        <taxon>Gastropoda</taxon>
        <taxon>Heterobranchia</taxon>
        <taxon>Euthyneura</taxon>
        <taxon>Panpulmonata</taxon>
        <taxon>Eupulmonata</taxon>
        <taxon>Stylommatophora</taxon>
        <taxon>Helicina</taxon>
        <taxon>Arionoidea</taxon>
        <taxon>Arionidae</taxon>
        <taxon>Arion</taxon>
    </lineage>
</organism>
<keyword evidence="5 7" id="KW-0949">S-adenosyl-L-methionine</keyword>
<dbReference type="GO" id="GO:0016279">
    <property type="term" value="F:protein-lysine N-methyltransferase activity"/>
    <property type="evidence" value="ECO:0007669"/>
    <property type="project" value="TreeGrafter"/>
</dbReference>
<dbReference type="GO" id="GO:0005737">
    <property type="term" value="C:cytoplasm"/>
    <property type="evidence" value="ECO:0007669"/>
    <property type="project" value="UniProtKB-SubCell"/>
</dbReference>
<feature type="compositionally biased region" description="Polar residues" evidence="8">
    <location>
        <begin position="10"/>
        <end position="22"/>
    </location>
</feature>
<dbReference type="Pfam" id="PF09273">
    <property type="entry name" value="Rubis-subs-bind"/>
    <property type="match status" value="1"/>
</dbReference>
<evidence type="ECO:0000256" key="6">
    <source>
        <dbReference type="ARBA" id="ARBA00023203"/>
    </source>
</evidence>
<dbReference type="GO" id="GO:0018064">
    <property type="term" value="F:protein-L-histidine N-tele-methyltransferase activity"/>
    <property type="evidence" value="ECO:0007669"/>
    <property type="project" value="UniProtKB-EC"/>
</dbReference>
<keyword evidence="2" id="KW-0963">Cytoplasm</keyword>
<dbReference type="SUPFAM" id="SSF82199">
    <property type="entry name" value="SET domain"/>
    <property type="match status" value="1"/>
</dbReference>
<feature type="region of interest" description="Disordered" evidence="8">
    <location>
        <begin position="1"/>
        <end position="28"/>
    </location>
</feature>
<dbReference type="InterPro" id="IPR015353">
    <property type="entry name" value="Rubisco_LSMT_subst-bd"/>
</dbReference>
<evidence type="ECO:0000256" key="3">
    <source>
        <dbReference type="ARBA" id="ARBA00022603"/>
    </source>
</evidence>
<dbReference type="InterPro" id="IPR050600">
    <property type="entry name" value="SETD3_SETD6_MTase"/>
</dbReference>
<dbReference type="PROSITE" id="PS51565">
    <property type="entry name" value="SAM_MT85_SETD3"/>
    <property type="match status" value="1"/>
</dbReference>
<evidence type="ECO:0000313" key="10">
    <source>
        <dbReference type="EMBL" id="CEK89651.1"/>
    </source>
</evidence>
<dbReference type="EMBL" id="HACG01042788">
    <property type="protein sequence ID" value="CEK89653.1"/>
    <property type="molecule type" value="Transcribed_RNA"/>
</dbReference>
<dbReference type="InterPro" id="IPR001214">
    <property type="entry name" value="SET_dom"/>
</dbReference>
<dbReference type="PROSITE" id="PS50280">
    <property type="entry name" value="SET"/>
    <property type="match status" value="1"/>
</dbReference>
<accession>A0A0B7BBI2</accession>
<dbReference type="GO" id="GO:0003779">
    <property type="term" value="F:actin binding"/>
    <property type="evidence" value="ECO:0007669"/>
    <property type="project" value="UniProtKB-KW"/>
</dbReference>
<feature type="domain" description="SET" evidence="9">
    <location>
        <begin position="112"/>
        <end position="332"/>
    </location>
</feature>
<evidence type="ECO:0000259" key="9">
    <source>
        <dbReference type="PROSITE" id="PS50280"/>
    </source>
</evidence>
<keyword evidence="3 7" id="KW-0489">Methyltransferase</keyword>
<gene>
    <name evidence="10" type="primary">ORF172235</name>
    <name evidence="11" type="synonym">ORF172238</name>
</gene>
<dbReference type="GO" id="GO:0032259">
    <property type="term" value="P:methylation"/>
    <property type="evidence" value="ECO:0007669"/>
    <property type="project" value="UniProtKB-KW"/>
</dbReference>